<dbReference type="OrthoDB" id="7824597at2"/>
<dbReference type="InterPro" id="IPR023157">
    <property type="entry name" value="AGR-C-984p-like_sf"/>
</dbReference>
<dbReference type="Gene3D" id="1.10.3700.10">
    <property type="entry name" value="AGR C 984p-like"/>
    <property type="match status" value="4"/>
</dbReference>
<keyword evidence="2" id="KW-1185">Reference proteome</keyword>
<dbReference type="EMBL" id="JAME01000040">
    <property type="protein sequence ID" value="ETX27146.1"/>
    <property type="molecule type" value="Genomic_DNA"/>
</dbReference>
<organism evidence="1 2">
    <name type="scientific">Roseivivax isoporae LMG 25204</name>
    <dbReference type="NCBI Taxonomy" id="1449351"/>
    <lineage>
        <taxon>Bacteria</taxon>
        <taxon>Pseudomonadati</taxon>
        <taxon>Pseudomonadota</taxon>
        <taxon>Alphaproteobacteria</taxon>
        <taxon>Rhodobacterales</taxon>
        <taxon>Roseobacteraceae</taxon>
        <taxon>Roseivivax</taxon>
    </lineage>
</organism>
<dbReference type="SUPFAM" id="SSF158837">
    <property type="entry name" value="AGR C 984p-like"/>
    <property type="match status" value="5"/>
</dbReference>
<reference evidence="1 2" key="1">
    <citation type="submission" date="2014-01" db="EMBL/GenBank/DDBJ databases">
        <title>Roseivivax isoporae LMG 25204 Genome Sequencing.</title>
        <authorList>
            <person name="Lai Q."/>
            <person name="Li G."/>
            <person name="Shao Z."/>
        </authorList>
    </citation>
    <scope>NUCLEOTIDE SEQUENCE [LARGE SCALE GENOMIC DNA]</scope>
    <source>
        <strain evidence="1 2">LMG 25204</strain>
    </source>
</reference>
<comment type="caution">
    <text evidence="1">The sequence shown here is derived from an EMBL/GenBank/DDBJ whole genome shotgun (WGS) entry which is preliminary data.</text>
</comment>
<name>X7F4Y8_9RHOB</name>
<accession>X7F4Y8</accession>
<evidence type="ECO:0008006" key="3">
    <source>
        <dbReference type="Google" id="ProtNLM"/>
    </source>
</evidence>
<sequence length="620" mass="67472">MTFTPILVGTGLAGYAYLRRTQDDQIARLAASAQPARDIAQFRDRIAQVQDVDDLMNDRALLRVALGAFGLDDDIANTAFIRRVLEGDPGDPEALVNRLADKRYLAFARSFNFAGTPRLPGADATAALRDELAGVPSVEALLADSALLGRALDAFDLGADRDRTVFLSRVLRSDPDDPGSLVNRLGDARYLGLARAFQDKAPGLSADFVARAGEEAAARLGALATSDDLLADRTLLRSALRVYGLEDRIGDAYFLKRVLDSDPDDPASFANALSDPRYGELARAFGFDRRAAAQTSVYGFAAAIRDRLDTLRTSDALLDDPDLLRRALDLFGLEGADRAFLKSVLDSDLADPASVANRQEDPRYRALAGAFDFGAMLGGTPQDEAQRRITRLIDAVEGRRTQPADPAQLFADPTLMVATMTFFDVTLGDSGVRYARAALDSLDPESPFAGTLDPDPRYRAFHAAMDFRPAPEGRAYPPGFAEAVTQAYLERQFELRVGEIDNTLRVALSFERDLGDVAARFGSESGRWFAVLSSQPLRLFFETSFGLPQNFGTVDVDRQVTILREWAERAYGTSAIGDLLADPARIEDMRRTFLAASQTLQRAQVQPFGNTSALTLFGAG</sequence>
<dbReference type="InterPro" id="IPR010626">
    <property type="entry name" value="DUF1217"/>
</dbReference>
<dbReference type="eggNOG" id="ENOG502ZBJH">
    <property type="taxonomic scope" value="Bacteria"/>
</dbReference>
<protein>
    <recommendedName>
        <fullName evidence="3">Flagellar protein</fullName>
    </recommendedName>
</protein>
<evidence type="ECO:0000313" key="1">
    <source>
        <dbReference type="EMBL" id="ETX27146.1"/>
    </source>
</evidence>
<dbReference type="Proteomes" id="UP000023430">
    <property type="component" value="Unassembled WGS sequence"/>
</dbReference>
<dbReference type="Pfam" id="PF06748">
    <property type="entry name" value="DUF1217"/>
    <property type="match status" value="5"/>
</dbReference>
<dbReference type="RefSeq" id="WP_043774201.1">
    <property type="nucleotide sequence ID" value="NZ_JAME01000040.1"/>
</dbReference>
<dbReference type="AlphaFoldDB" id="X7F4Y8"/>
<dbReference type="STRING" id="1449351.RISW2_16405"/>
<gene>
    <name evidence="1" type="ORF">RISW2_16405</name>
</gene>
<proteinExistence type="predicted"/>
<evidence type="ECO:0000313" key="2">
    <source>
        <dbReference type="Proteomes" id="UP000023430"/>
    </source>
</evidence>